<name>A0A939EPQ3_9HYPH</name>
<feature type="domain" description="Tip attachment protein J" evidence="2">
    <location>
        <begin position="818"/>
        <end position="978"/>
    </location>
</feature>
<dbReference type="RefSeq" id="WP_206941214.1">
    <property type="nucleotide sequence ID" value="NZ_JAFLNF010000005.1"/>
</dbReference>
<dbReference type="Proteomes" id="UP000664779">
    <property type="component" value="Unassembled WGS sequence"/>
</dbReference>
<feature type="domain" description="GTA TIM-barrel-like" evidence="1">
    <location>
        <begin position="451"/>
        <end position="758"/>
    </location>
</feature>
<dbReference type="GO" id="GO:0016787">
    <property type="term" value="F:hydrolase activity"/>
    <property type="evidence" value="ECO:0007669"/>
    <property type="project" value="UniProtKB-KW"/>
</dbReference>
<organism evidence="4 5">
    <name type="scientific">Roseibium limicola</name>
    <dbReference type="NCBI Taxonomy" id="2816037"/>
    <lineage>
        <taxon>Bacteria</taxon>
        <taxon>Pseudomonadati</taxon>
        <taxon>Pseudomonadota</taxon>
        <taxon>Alphaproteobacteria</taxon>
        <taxon>Hyphomicrobiales</taxon>
        <taxon>Stappiaceae</taxon>
        <taxon>Roseibium</taxon>
    </lineage>
</organism>
<dbReference type="InterPro" id="IPR032876">
    <property type="entry name" value="J_dom"/>
</dbReference>
<accession>A0A939EPQ3</accession>
<dbReference type="Pfam" id="PF23666">
    <property type="entry name" value="Rcc01698_C"/>
    <property type="match status" value="1"/>
</dbReference>
<dbReference type="InterPro" id="IPR025195">
    <property type="entry name" value="GTA_TIM_dom"/>
</dbReference>
<evidence type="ECO:0000313" key="5">
    <source>
        <dbReference type="Proteomes" id="UP000664779"/>
    </source>
</evidence>
<reference evidence="4" key="1">
    <citation type="submission" date="2021-03" db="EMBL/GenBank/DDBJ databases">
        <title>Roseibium sp. CAU 1637 isolated from Incheon.</title>
        <authorList>
            <person name="Kim W."/>
        </authorList>
    </citation>
    <scope>NUCLEOTIDE SEQUENCE</scope>
    <source>
        <strain evidence="4">CAU 1637</strain>
    </source>
</reference>
<protein>
    <submittedName>
        <fullName evidence="4">Glycoside hydrolase/phage tail family protein</fullName>
    </submittedName>
</protein>
<sequence length="1320" mass="142331">MATLVLGAAATAFSGAIGAGTFTSALISGAATVAGAYADNLLASSLSPTQRQSVEGPKISDLRLQTSTEGSALPDVFGRVRIAGQVIWATRLRMETSTSTETVGGKGMSGGQKVSTTTYRYFANFAVGLCEGPIIGIGRVWADGKLLDLTGITTRVHVGSEDQQPDPLIETKEGSAPAYRGTAYVVFEDLTLDVFGNRVPQLEFEVFRRVGQSVEDEIQGMVVIPGAGEWVYATEPVRNQNGGTEGATTPENVNNQIGGTDWSVAIDDLERTCPNARSVLLVVAWFGTDLRCGSCQIRPGVEFGGEKTNEPLSWSVHGETRDTAYVVSREAADAERPSYGGTPSDQSVVQAIRDLKARGIDVVLYPFILMDIAEVNGLPDPYGGTEQAVRPWRGRITCHPAPGQPGTVDRTAAAGTQVDTLFGTVGATQISVSINADSGAVSTSYSGPSEWSLRRMVLHYAKLCAALNAEEAGTVSGFVMASELLGLTSVRSSASGFPAVAQLVALAGDCRSVLGSNVALTYAADWSEYRGFDASHVSGDSSGDFYFHLDPLWASSDIDAVAIDNYMKLSDWRDGTTHLDALAGWASIHDPDYLKSNVEGGEDYDWYYASEADRTNQVRTDITDGGGKPWVYRAKDFRNWWLNQHYDRPGGVESGSPTSWVPQSKPIWFTEYGFPSVDKATNQPNVFVDPKSSESAWPYFSNRQRSDAIQRRGIETVLRYWDPEEGNNPVSGIYGERMLDLSRSFLWTWDARPYPAWPYQSEVWSDGDNWPLGHWVQGKFGAVDLAELVAYICGSVGFSDIDVSQLQGVVTGWQRASITTPRAQLQTLAQLYLFDAVESEGLIRFVPRGGATRATILEQDLAAPDRKSADWSMTRAQETDLPVRASLAYFDAENDYRQTSSNAGRLTGSSERIESVSAPAIIETAEAEGMVEAWLLERWVGREQASFALPPSMIRLDPTDTVALEAGGRSRDLRLSRIIDAGARQCEAVAVERSIYSIQRGTSRPVSPGTVPSYGPAVLEVLDLPVIEETQVEHRPWLAATSSPWAGVQVLEGSRSVGSVIAPATLGVTTTDFHSGTSFRFDRANSLTVKLAYGTLASVSEDGLLEGTDNALAIRNADDDWEILQFATADLVAAQTWQLSGLLRGRRGTEHAMRDPVAAGARVVLLDGSLTQADVPLSDRGIERIWRYGPAPAPSTDSSFKTRSNTFEAVALKPLAPAHLAGSRNLAGDLAISWVRRARRNGGWLDGTDVPLVEASERYELEILGSGSVIRTVSGLSSPACTYTAANQVADYGSVQTSIHVRVFQISDAIGRGIPAEAIL</sequence>
<gene>
    <name evidence="4" type="ORF">J0X15_12525</name>
</gene>
<dbReference type="Pfam" id="PF13550">
    <property type="entry name" value="Phage-tail_3"/>
    <property type="match status" value="1"/>
</dbReference>
<dbReference type="InterPro" id="IPR056490">
    <property type="entry name" value="Rcc01698_C"/>
</dbReference>
<dbReference type="EMBL" id="JAFLNF010000005">
    <property type="protein sequence ID" value="MBO0346050.1"/>
    <property type="molecule type" value="Genomic_DNA"/>
</dbReference>
<evidence type="ECO:0000259" key="1">
    <source>
        <dbReference type="Pfam" id="PF13547"/>
    </source>
</evidence>
<dbReference type="CDD" id="cd19607">
    <property type="entry name" value="GTA_TIM-barrel-like"/>
    <property type="match status" value="1"/>
</dbReference>
<comment type="caution">
    <text evidence="4">The sequence shown here is derived from an EMBL/GenBank/DDBJ whole genome shotgun (WGS) entry which is preliminary data.</text>
</comment>
<dbReference type="Gene3D" id="3.20.20.80">
    <property type="entry name" value="Glycosidases"/>
    <property type="match status" value="1"/>
</dbReference>
<proteinExistence type="predicted"/>
<keyword evidence="5" id="KW-1185">Reference proteome</keyword>
<dbReference type="Pfam" id="PF13547">
    <property type="entry name" value="GTA_TIM"/>
    <property type="match status" value="1"/>
</dbReference>
<evidence type="ECO:0000259" key="3">
    <source>
        <dbReference type="Pfam" id="PF23666"/>
    </source>
</evidence>
<keyword evidence="4" id="KW-0378">Hydrolase</keyword>
<evidence type="ECO:0000259" key="2">
    <source>
        <dbReference type="Pfam" id="PF13550"/>
    </source>
</evidence>
<feature type="domain" description="Rcc01698-like C-terminal" evidence="3">
    <location>
        <begin position="1064"/>
        <end position="1164"/>
    </location>
</feature>
<evidence type="ECO:0000313" key="4">
    <source>
        <dbReference type="EMBL" id="MBO0346050.1"/>
    </source>
</evidence>